<evidence type="ECO:0000313" key="5">
    <source>
        <dbReference type="Proteomes" id="UP001586593"/>
    </source>
</evidence>
<comment type="caution">
    <text evidence="4">The sequence shown here is derived from an EMBL/GenBank/DDBJ whole genome shotgun (WGS) entry which is preliminary data.</text>
</comment>
<evidence type="ECO:0000259" key="3">
    <source>
        <dbReference type="PROSITE" id="PS00498"/>
    </source>
</evidence>
<evidence type="ECO:0000313" key="4">
    <source>
        <dbReference type="EMBL" id="KAL1860641.1"/>
    </source>
</evidence>
<proteinExistence type="predicted"/>
<name>A0ABR3WFL3_9PEZI</name>
<reference evidence="4 5" key="1">
    <citation type="journal article" date="2024" name="Commun. Biol.">
        <title>Comparative genomic analysis of thermophilic fungi reveals convergent evolutionary adaptations and gene losses.</title>
        <authorList>
            <person name="Steindorff A.S."/>
            <person name="Aguilar-Pontes M.V."/>
            <person name="Robinson A.J."/>
            <person name="Andreopoulos B."/>
            <person name="LaButti K."/>
            <person name="Kuo A."/>
            <person name="Mondo S."/>
            <person name="Riley R."/>
            <person name="Otillar R."/>
            <person name="Haridas S."/>
            <person name="Lipzen A."/>
            <person name="Grimwood J."/>
            <person name="Schmutz J."/>
            <person name="Clum A."/>
            <person name="Reid I.D."/>
            <person name="Moisan M.C."/>
            <person name="Butler G."/>
            <person name="Nguyen T.T.M."/>
            <person name="Dewar K."/>
            <person name="Conant G."/>
            <person name="Drula E."/>
            <person name="Henrissat B."/>
            <person name="Hansel C."/>
            <person name="Singer S."/>
            <person name="Hutchinson M.I."/>
            <person name="de Vries R.P."/>
            <person name="Natvig D.O."/>
            <person name="Powell A.J."/>
            <person name="Tsang A."/>
            <person name="Grigoriev I.V."/>
        </authorList>
    </citation>
    <scope>NUCLEOTIDE SEQUENCE [LARGE SCALE GENOMIC DNA]</scope>
    <source>
        <strain evidence="4 5">ATCC 24622</strain>
    </source>
</reference>
<dbReference type="PANTHER" id="PTHR11474">
    <property type="entry name" value="TYROSINASE FAMILY MEMBER"/>
    <property type="match status" value="1"/>
</dbReference>
<keyword evidence="1" id="KW-0479">Metal-binding</keyword>
<protein>
    <recommendedName>
        <fullName evidence="3">Tyrosinase copper-binding domain-containing protein</fullName>
    </recommendedName>
</protein>
<dbReference type="Proteomes" id="UP001586593">
    <property type="component" value="Unassembled WGS sequence"/>
</dbReference>
<dbReference type="InterPro" id="IPR008922">
    <property type="entry name" value="Di-copper_centre_dom_sf"/>
</dbReference>
<dbReference type="InterPro" id="IPR050316">
    <property type="entry name" value="Tyrosinase/Hemocyanin"/>
</dbReference>
<organism evidence="4 5">
    <name type="scientific">Phialemonium thermophilum</name>
    <dbReference type="NCBI Taxonomy" id="223376"/>
    <lineage>
        <taxon>Eukaryota</taxon>
        <taxon>Fungi</taxon>
        <taxon>Dikarya</taxon>
        <taxon>Ascomycota</taxon>
        <taxon>Pezizomycotina</taxon>
        <taxon>Sordariomycetes</taxon>
        <taxon>Sordariomycetidae</taxon>
        <taxon>Cephalothecales</taxon>
        <taxon>Cephalothecaceae</taxon>
        <taxon>Phialemonium</taxon>
    </lineage>
</organism>
<gene>
    <name evidence="4" type="ORF">VTK73DRAFT_7236</name>
</gene>
<dbReference type="PRINTS" id="PR00092">
    <property type="entry name" value="TYROSINASE"/>
</dbReference>
<evidence type="ECO:0000256" key="1">
    <source>
        <dbReference type="ARBA" id="ARBA00022723"/>
    </source>
</evidence>
<dbReference type="PROSITE" id="PS00498">
    <property type="entry name" value="TYROSINASE_2"/>
    <property type="match status" value="1"/>
</dbReference>
<evidence type="ECO:0000256" key="2">
    <source>
        <dbReference type="SAM" id="SignalP"/>
    </source>
</evidence>
<dbReference type="EMBL" id="JAZHXJ010000449">
    <property type="protein sequence ID" value="KAL1860641.1"/>
    <property type="molecule type" value="Genomic_DNA"/>
</dbReference>
<dbReference type="InterPro" id="IPR002227">
    <property type="entry name" value="Tyrosinase_Cu-bd"/>
</dbReference>
<accession>A0ABR3WFL3</accession>
<sequence>MRLSLVFAAASTAVVTSASVLPRAAAAASAPNLPASSFPTFKTISIDDAKNEKDLPPEWNRTHTVQADPDFFSAQTAASAACSANPNVRIEWKSYSTQHRKNFIGAIKCLMNKPPSGKFSPATNRYEDFVRLHQMYMPEVHQNAKFLVWHRYYLWVFQMTLRKECGFNDPFPWWDETLVAGKFGTTDMFTSPDYFGHLPGPQNGNPVCITSGAFAGLTCHIGPGGGSTPHCLSRAGQASLTSQCNANFVNTCNSRSSYADMESCSEYGPHAYGHNGIGGVMSDVAASPSDPIFWMHHSFVDHSFRIWQNAAASRTTTINGKDHEGNPLTLDTTISVGGIFPDVKVRDVLNTMSGATIGGYPWCYRYNY</sequence>
<dbReference type="Gene3D" id="1.10.1280.10">
    <property type="entry name" value="Di-copper center containing domain from catechol oxidase"/>
    <property type="match status" value="1"/>
</dbReference>
<feature type="chain" id="PRO_5045477685" description="Tyrosinase copper-binding domain-containing protein" evidence="2">
    <location>
        <begin position="19"/>
        <end position="368"/>
    </location>
</feature>
<feature type="domain" description="Tyrosinase copper-binding" evidence="3">
    <location>
        <begin position="290"/>
        <end position="301"/>
    </location>
</feature>
<dbReference type="Pfam" id="PF00264">
    <property type="entry name" value="Tyrosinase"/>
    <property type="match status" value="1"/>
</dbReference>
<dbReference type="PANTHER" id="PTHR11474:SF116">
    <property type="entry name" value="TYROSINASE"/>
    <property type="match status" value="1"/>
</dbReference>
<dbReference type="SUPFAM" id="SSF48056">
    <property type="entry name" value="Di-copper centre-containing domain"/>
    <property type="match status" value="1"/>
</dbReference>
<keyword evidence="2" id="KW-0732">Signal</keyword>
<keyword evidence="5" id="KW-1185">Reference proteome</keyword>
<feature type="signal peptide" evidence="2">
    <location>
        <begin position="1"/>
        <end position="18"/>
    </location>
</feature>